<keyword evidence="3" id="KW-1185">Reference proteome</keyword>
<feature type="compositionally biased region" description="Basic and acidic residues" evidence="1">
    <location>
        <begin position="73"/>
        <end position="89"/>
    </location>
</feature>
<comment type="caution">
    <text evidence="2">The sequence shown here is derived from an EMBL/GenBank/DDBJ whole genome shotgun (WGS) entry which is preliminary data.</text>
</comment>
<evidence type="ECO:0000313" key="3">
    <source>
        <dbReference type="Proteomes" id="UP001148786"/>
    </source>
</evidence>
<evidence type="ECO:0000256" key="1">
    <source>
        <dbReference type="SAM" id="MobiDB-lite"/>
    </source>
</evidence>
<organism evidence="2 3">
    <name type="scientific">Agrocybe chaxingu</name>
    <dbReference type="NCBI Taxonomy" id="84603"/>
    <lineage>
        <taxon>Eukaryota</taxon>
        <taxon>Fungi</taxon>
        <taxon>Dikarya</taxon>
        <taxon>Basidiomycota</taxon>
        <taxon>Agaricomycotina</taxon>
        <taxon>Agaricomycetes</taxon>
        <taxon>Agaricomycetidae</taxon>
        <taxon>Agaricales</taxon>
        <taxon>Agaricineae</taxon>
        <taxon>Strophariaceae</taxon>
        <taxon>Agrocybe</taxon>
    </lineage>
</organism>
<dbReference type="Proteomes" id="UP001148786">
    <property type="component" value="Unassembled WGS sequence"/>
</dbReference>
<feature type="region of interest" description="Disordered" evidence="1">
    <location>
        <begin position="373"/>
        <end position="419"/>
    </location>
</feature>
<feature type="region of interest" description="Disordered" evidence="1">
    <location>
        <begin position="1"/>
        <end position="34"/>
    </location>
</feature>
<gene>
    <name evidence="2" type="ORF">NLJ89_g10024</name>
</gene>
<feature type="compositionally biased region" description="Basic and acidic residues" evidence="1">
    <location>
        <begin position="1"/>
        <end position="15"/>
    </location>
</feature>
<name>A0A9W8JPL1_9AGAR</name>
<protein>
    <submittedName>
        <fullName evidence="2">Uncharacterized protein</fullName>
    </submittedName>
</protein>
<proteinExistence type="predicted"/>
<dbReference type="OrthoDB" id="3260134at2759"/>
<sequence>MILKLLEEQEQERTVPRRGFSPRRSLRSSQNHERIPLIDDSRYLHYRALPPKAHKNSLGQGSMQEDSEELKDEDFHDSGFSEGRTRSDNLSDDWSIRHHLSPTRSRLDPSFNRMNEDWDSFSRCLELDDARGMTSSPSPRYRQLEIDGPETGEETPYPDFPSCVILGPARGHRHHDRVSGMRDASSAYGKLFEREDPWATIGHILRLPDKANTFPASTSTAMSPGIADDDAKSECTNVVPEDLVEDCDALNSGPAQVADPLSDCSMEAQPMGSGALDKEACGYIGDSYDPTFIDLFEATAGSEPAKTNASRKEESLEEEIERILGLKEGAAGVDEPLGLKLEDALGRRENEPQDVWRSAVENELTRSFTGRLAAKDPGNQFDQRAKSISPLPVEESDVGISNKSHESLVDDDGPDPLAIADLREENGRFLGPSLFSDSEIDESD</sequence>
<dbReference type="AlphaFoldDB" id="A0A9W8JPL1"/>
<dbReference type="EMBL" id="JANKHO010001707">
    <property type="protein sequence ID" value="KAJ3499903.1"/>
    <property type="molecule type" value="Genomic_DNA"/>
</dbReference>
<feature type="region of interest" description="Disordered" evidence="1">
    <location>
        <begin position="51"/>
        <end position="95"/>
    </location>
</feature>
<reference evidence="2" key="1">
    <citation type="submission" date="2022-07" db="EMBL/GenBank/DDBJ databases">
        <title>Genome Sequence of Agrocybe chaxingu.</title>
        <authorList>
            <person name="Buettner E."/>
        </authorList>
    </citation>
    <scope>NUCLEOTIDE SEQUENCE</scope>
    <source>
        <strain evidence="2">MP-N11</strain>
    </source>
</reference>
<accession>A0A9W8JPL1</accession>
<evidence type="ECO:0000313" key="2">
    <source>
        <dbReference type="EMBL" id="KAJ3499903.1"/>
    </source>
</evidence>